<comment type="caution">
    <text evidence="2">The sequence shown here is derived from an EMBL/GenBank/DDBJ whole genome shotgun (WGS) entry which is preliminary data.</text>
</comment>
<feature type="region of interest" description="Disordered" evidence="1">
    <location>
        <begin position="66"/>
        <end position="93"/>
    </location>
</feature>
<gene>
    <name evidence="2" type="ORF">CSKR_102112</name>
</gene>
<keyword evidence="3" id="KW-1185">Reference proteome</keyword>
<name>A0A419Q9V0_CLOSI</name>
<reference evidence="2 3" key="1">
    <citation type="journal article" date="2018" name="Biotechnol. Adv.">
        <title>Improved genomic resources and new bioinformatic workflow for the carcinogenic parasite Clonorchis sinensis: Biotechnological implications.</title>
        <authorList>
            <person name="Wang D."/>
            <person name="Korhonen P.K."/>
            <person name="Gasser R.B."/>
            <person name="Young N.D."/>
        </authorList>
    </citation>
    <scope>NUCLEOTIDE SEQUENCE [LARGE SCALE GENOMIC DNA]</scope>
    <source>
        <strain evidence="2">Cs-k2</strain>
    </source>
</reference>
<dbReference type="EMBL" id="NIRI02000005">
    <property type="protein sequence ID" value="KAG5454651.1"/>
    <property type="molecule type" value="Genomic_DNA"/>
</dbReference>
<dbReference type="AlphaFoldDB" id="A0A419Q9V0"/>
<sequence>MTPTLESHSVVQLKTVYWSTVASVITAPFTEDKNNGIRTMSEPFFTTETNLTRKILLSSSKTTSVLTLTPRRRTTTKSVPKTSSEKKRKKDPRHEYYRHRVAVISCSLQLNAGGVTKTLPWKVDHTKNIQPPPESYVVHLAVPAILKEAQRTAIVTVDGVSACVAHCRATIVDGVGCFPRLKHLLYLLYKYPFYD</sequence>
<reference evidence="2 3" key="2">
    <citation type="journal article" date="2021" name="Genomics">
        <title>High-quality reference genome for Clonorchis sinensis.</title>
        <authorList>
            <person name="Young N.D."/>
            <person name="Stroehlein A.J."/>
            <person name="Kinkar L."/>
            <person name="Wang T."/>
            <person name="Sohn W.M."/>
            <person name="Chang B.C.H."/>
            <person name="Kaur P."/>
            <person name="Weisz D."/>
            <person name="Dudchenko O."/>
            <person name="Aiden E.L."/>
            <person name="Korhonen P.K."/>
            <person name="Gasser R.B."/>
        </authorList>
    </citation>
    <scope>NUCLEOTIDE SEQUENCE [LARGE SCALE GENOMIC DNA]</scope>
    <source>
        <strain evidence="2">Cs-k2</strain>
    </source>
</reference>
<dbReference type="InParanoid" id="A0A419Q9V0"/>
<dbReference type="Proteomes" id="UP000286415">
    <property type="component" value="Unassembled WGS sequence"/>
</dbReference>
<evidence type="ECO:0000256" key="1">
    <source>
        <dbReference type="SAM" id="MobiDB-lite"/>
    </source>
</evidence>
<protein>
    <submittedName>
        <fullName evidence="2">Uncharacterized protein</fullName>
    </submittedName>
</protein>
<evidence type="ECO:0000313" key="3">
    <source>
        <dbReference type="Proteomes" id="UP000286415"/>
    </source>
</evidence>
<organism evidence="2 3">
    <name type="scientific">Clonorchis sinensis</name>
    <name type="common">Chinese liver fluke</name>
    <dbReference type="NCBI Taxonomy" id="79923"/>
    <lineage>
        <taxon>Eukaryota</taxon>
        <taxon>Metazoa</taxon>
        <taxon>Spiralia</taxon>
        <taxon>Lophotrochozoa</taxon>
        <taxon>Platyhelminthes</taxon>
        <taxon>Trematoda</taxon>
        <taxon>Digenea</taxon>
        <taxon>Opisthorchiida</taxon>
        <taxon>Opisthorchiata</taxon>
        <taxon>Opisthorchiidae</taxon>
        <taxon>Clonorchis</taxon>
    </lineage>
</organism>
<evidence type="ECO:0000313" key="2">
    <source>
        <dbReference type="EMBL" id="KAG5454651.1"/>
    </source>
</evidence>
<proteinExistence type="predicted"/>
<accession>A0A419Q9V0</accession>